<organism evidence="1 2">
    <name type="scientific">Humitalea rosea</name>
    <dbReference type="NCBI Taxonomy" id="990373"/>
    <lineage>
        <taxon>Bacteria</taxon>
        <taxon>Pseudomonadati</taxon>
        <taxon>Pseudomonadota</taxon>
        <taxon>Alphaproteobacteria</taxon>
        <taxon>Acetobacterales</taxon>
        <taxon>Roseomonadaceae</taxon>
        <taxon>Humitalea</taxon>
    </lineage>
</organism>
<dbReference type="EMBL" id="QKYU01000008">
    <property type="protein sequence ID" value="PZW46868.1"/>
    <property type="molecule type" value="Genomic_DNA"/>
</dbReference>
<keyword evidence="2" id="KW-1185">Reference proteome</keyword>
<evidence type="ECO:0000313" key="2">
    <source>
        <dbReference type="Proteomes" id="UP000249688"/>
    </source>
</evidence>
<name>A0A2W7IJQ3_9PROT</name>
<reference evidence="1 2" key="1">
    <citation type="submission" date="2018-06" db="EMBL/GenBank/DDBJ databases">
        <title>Genomic Encyclopedia of Archaeal and Bacterial Type Strains, Phase II (KMG-II): from individual species to whole genera.</title>
        <authorList>
            <person name="Goeker M."/>
        </authorList>
    </citation>
    <scope>NUCLEOTIDE SEQUENCE [LARGE SCALE GENOMIC DNA]</scope>
    <source>
        <strain evidence="1 2">DSM 24525</strain>
    </source>
</reference>
<accession>A0A2W7IJQ3</accession>
<comment type="caution">
    <text evidence="1">The sequence shown here is derived from an EMBL/GenBank/DDBJ whole genome shotgun (WGS) entry which is preliminary data.</text>
</comment>
<proteinExistence type="predicted"/>
<evidence type="ECO:0000313" key="1">
    <source>
        <dbReference type="EMBL" id="PZW46868.1"/>
    </source>
</evidence>
<sequence length="74" mass="8431">MVKVQLWCHDRFGAEIPGLDPRPKLFARMPVVGDHLLAEVDDERVFVVRNVFLWPLDAENQVGGEVDAYLVDEP</sequence>
<dbReference type="RefSeq" id="WP_111397886.1">
    <property type="nucleotide sequence ID" value="NZ_QKYU01000008.1"/>
</dbReference>
<dbReference type="Proteomes" id="UP000249688">
    <property type="component" value="Unassembled WGS sequence"/>
</dbReference>
<protein>
    <submittedName>
        <fullName evidence="1">Uncharacterized protein</fullName>
    </submittedName>
</protein>
<dbReference type="AlphaFoldDB" id="A0A2W7IJQ3"/>
<gene>
    <name evidence="1" type="ORF">C8P66_108148</name>
</gene>